<name>A0ACC5XKL9_PANGG</name>
<reference evidence="1 2" key="1">
    <citation type="journal article" date="2022" name="bioRxiv">
        <title>An ancient truncated duplication of the anti-Mullerian hormone receptor type 2 gene is a potential conserved master sex determinant in the Pangasiidae catfish family.</title>
        <authorList>
            <person name="Wen M."/>
            <person name="Pan Q."/>
            <person name="Jouanno E."/>
            <person name="Montfort J."/>
            <person name="Zahm M."/>
            <person name="Cabau C."/>
            <person name="Klopp C."/>
            <person name="Iampietro C."/>
            <person name="Roques C."/>
            <person name="Bouchez O."/>
            <person name="Castinel A."/>
            <person name="Donnadieu C."/>
            <person name="Parrinello H."/>
            <person name="Poncet C."/>
            <person name="Belmonte E."/>
            <person name="Gautier V."/>
            <person name="Avarre J.-C."/>
            <person name="Dugue R."/>
            <person name="Gustiano R."/>
            <person name="Ha T.T.T."/>
            <person name="Campet M."/>
            <person name="Sriphairoj K."/>
            <person name="Ribolli J."/>
            <person name="de Almeida F.L."/>
            <person name="Desvignes T."/>
            <person name="Postlethwait J.H."/>
            <person name="Bucao C.F."/>
            <person name="Robinson-Rechavi M."/>
            <person name="Bobe J."/>
            <person name="Herpin A."/>
            <person name="Guiguen Y."/>
        </authorList>
    </citation>
    <scope>NUCLEOTIDE SEQUENCE [LARGE SCALE GENOMIC DNA]</scope>
    <source>
        <strain evidence="1">YG-Dec2019</strain>
    </source>
</reference>
<evidence type="ECO:0000313" key="1">
    <source>
        <dbReference type="EMBL" id="MCI4391095.1"/>
    </source>
</evidence>
<feature type="non-terminal residue" evidence="1">
    <location>
        <position position="1"/>
    </location>
</feature>
<protein>
    <submittedName>
        <fullName evidence="1">Uncharacterized protein</fullName>
    </submittedName>
</protein>
<evidence type="ECO:0000313" key="2">
    <source>
        <dbReference type="Proteomes" id="UP000829447"/>
    </source>
</evidence>
<accession>A0ACC5XKL9</accession>
<keyword evidence="2" id="KW-1185">Reference proteome</keyword>
<dbReference type="EMBL" id="CM040475">
    <property type="protein sequence ID" value="MCI4391095.1"/>
    <property type="molecule type" value="Genomic_DNA"/>
</dbReference>
<proteinExistence type="predicted"/>
<dbReference type="Proteomes" id="UP000829447">
    <property type="component" value="Linkage Group LG22"/>
</dbReference>
<organism evidence="1 2">
    <name type="scientific">Pangasianodon gigas</name>
    <name type="common">Mekong giant catfish</name>
    <name type="synonym">Pangasius gigas</name>
    <dbReference type="NCBI Taxonomy" id="30993"/>
    <lineage>
        <taxon>Eukaryota</taxon>
        <taxon>Metazoa</taxon>
        <taxon>Chordata</taxon>
        <taxon>Craniata</taxon>
        <taxon>Vertebrata</taxon>
        <taxon>Euteleostomi</taxon>
        <taxon>Actinopterygii</taxon>
        <taxon>Neopterygii</taxon>
        <taxon>Teleostei</taxon>
        <taxon>Ostariophysi</taxon>
        <taxon>Siluriformes</taxon>
        <taxon>Pangasiidae</taxon>
        <taxon>Pangasianodon</taxon>
    </lineage>
</organism>
<gene>
    <name evidence="1" type="ORF">PGIGA_G00130370</name>
</gene>
<sequence>CEGWGGSYIEKDVCYVIKHVTVLENSCETCVCVNCEIHCMCVCVCVCVCVSEECSSSRNRLSNPQLKPEKMVFRSTLNIVFITVALSLVLEAGTSTGTMSDPQTFLYFAYGSNLLKERLQLKNPSATVQCVAKLQDYKLVFGNHKGVVSKRWRGGVASIEPSGRDSVWGVVWRINTAHLTNLDRQEGVRSGVYSPASVNVSCQGHTLTCRTYVMNSRVQAPPSPHYLKVIMMGAEQNGLPKAYQDKLNSIETNKYDGPLPVMDKVYAALKNSKNGST</sequence>
<comment type="caution">
    <text evidence="1">The sequence shown here is derived from an EMBL/GenBank/DDBJ whole genome shotgun (WGS) entry which is preliminary data.</text>
</comment>